<sequence>MEIAGFLIQIVGAVITGVGLFVAWDRASTRSNNWRNKIRDFRAGLPRRLAELRGDNVITPEPATLTLTGHTPGVSVVPVDPEERMTYVLKTLVQLDIRLDGIDAVIEKEAAELSQADKLIEVRDIGWAIVGLGVSLFGFLIEHVPMLINHVCQCG</sequence>
<organism evidence="2 3">
    <name type="scientific">Mycobacteroides chelonae</name>
    <name type="common">Mycobacterium chelonae</name>
    <dbReference type="NCBI Taxonomy" id="1774"/>
    <lineage>
        <taxon>Bacteria</taxon>
        <taxon>Bacillati</taxon>
        <taxon>Actinomycetota</taxon>
        <taxon>Actinomycetes</taxon>
        <taxon>Mycobacteriales</taxon>
        <taxon>Mycobacteriaceae</taxon>
        <taxon>Mycobacteroides</taxon>
    </lineage>
</organism>
<dbReference type="RefSeq" id="WP_070952957.1">
    <property type="nucleotide sequence ID" value="NZ_MLIS01000154.1"/>
</dbReference>
<gene>
    <name evidence="2" type="ORF">BKG84_27070</name>
</gene>
<name>A0A1S1LZL5_MYCCH</name>
<evidence type="ECO:0000313" key="2">
    <source>
        <dbReference type="EMBL" id="OHU75743.1"/>
    </source>
</evidence>
<dbReference type="EMBL" id="MLIS01000154">
    <property type="protein sequence ID" value="OHU75743.1"/>
    <property type="molecule type" value="Genomic_DNA"/>
</dbReference>
<keyword evidence="3" id="KW-1185">Reference proteome</keyword>
<feature type="transmembrane region" description="Helical" evidence="1">
    <location>
        <begin position="6"/>
        <end position="24"/>
    </location>
</feature>
<comment type="caution">
    <text evidence="2">The sequence shown here is derived from an EMBL/GenBank/DDBJ whole genome shotgun (WGS) entry which is preliminary data.</text>
</comment>
<keyword evidence="1" id="KW-0472">Membrane</keyword>
<keyword evidence="1" id="KW-1133">Transmembrane helix</keyword>
<keyword evidence="1" id="KW-0812">Transmembrane</keyword>
<dbReference type="Proteomes" id="UP000179441">
    <property type="component" value="Unassembled WGS sequence"/>
</dbReference>
<evidence type="ECO:0000313" key="3">
    <source>
        <dbReference type="Proteomes" id="UP000179441"/>
    </source>
</evidence>
<accession>A0A1S1LZL5</accession>
<proteinExistence type="predicted"/>
<evidence type="ECO:0000256" key="1">
    <source>
        <dbReference type="SAM" id="Phobius"/>
    </source>
</evidence>
<protein>
    <submittedName>
        <fullName evidence="2">Uncharacterized protein</fullName>
    </submittedName>
</protein>
<dbReference type="AlphaFoldDB" id="A0A1S1LZL5"/>
<reference evidence="2 3" key="1">
    <citation type="submission" date="2016-10" db="EMBL/GenBank/DDBJ databases">
        <title>Evaluation of Human, Veterinary and Environmental Mycobacterium chelonae Isolates by Core Genome Phylogenomic Analysis, Targeted Gene Comparison, and Anti-microbial Susceptibility Patterns: A Tale of Mistaken Identities.</title>
        <authorList>
            <person name="Fogelson S.B."/>
            <person name="Camus A.C."/>
            <person name="Lorenz W."/>
            <person name="Vasireddy R."/>
            <person name="Vasireddy S."/>
            <person name="Smith T."/>
            <person name="Brown-Elliott B.A."/>
            <person name="Wallace R.J.Jr."/>
            <person name="Hasan N.A."/>
            <person name="Reischl U."/>
            <person name="Sanchez S."/>
        </authorList>
    </citation>
    <scope>NUCLEOTIDE SEQUENCE [LARGE SCALE GENOMIC DNA]</scope>
    <source>
        <strain evidence="2 3">15518</strain>
    </source>
</reference>
<feature type="transmembrane region" description="Helical" evidence="1">
    <location>
        <begin position="125"/>
        <end position="141"/>
    </location>
</feature>